<dbReference type="AlphaFoldDB" id="A0A5N5DKA1"/>
<evidence type="ECO:0000313" key="2">
    <source>
        <dbReference type="EMBL" id="KAB2578338.1"/>
    </source>
</evidence>
<dbReference type="EMBL" id="VCHE01000012">
    <property type="protein sequence ID" value="KAB2578338.1"/>
    <property type="molecule type" value="Genomic_DNA"/>
</dbReference>
<sequence>MTCYYPDGNTISDDVPCDSSAEQSACCGSGATCMMNGLCLNYGLFSRGSCTDSSWKSDACPQQCTDYNPSEGAGIKLCTRASNGASTWTCGSQDCDTAETFKITANFTPMVETATCDNTTSSNATSSGSGGGFSSGQMAGVGAGIGVPLLLAFLVTLFLLLGEKRKRRSPMMDGQVQQHAAMFEPMRHHQQPPPAWNNVELDTAGERQELPVDNPKRV</sequence>
<evidence type="ECO:0000313" key="3">
    <source>
        <dbReference type="Proteomes" id="UP000325902"/>
    </source>
</evidence>
<keyword evidence="1" id="KW-0472">Membrane</keyword>
<protein>
    <submittedName>
        <fullName evidence="2">Uncharacterized protein</fullName>
    </submittedName>
</protein>
<accession>A0A5N5DKA1</accession>
<comment type="caution">
    <text evidence="2">The sequence shown here is derived from an EMBL/GenBank/DDBJ whole genome shotgun (WGS) entry which is preliminary data.</text>
</comment>
<keyword evidence="1" id="KW-1133">Transmembrane helix</keyword>
<name>A0A5N5DKA1_9PEZI</name>
<evidence type="ECO:0000256" key="1">
    <source>
        <dbReference type="SAM" id="Phobius"/>
    </source>
</evidence>
<proteinExistence type="predicted"/>
<feature type="transmembrane region" description="Helical" evidence="1">
    <location>
        <begin position="138"/>
        <end position="162"/>
    </location>
</feature>
<dbReference type="OrthoDB" id="5215637at2759"/>
<organism evidence="2 3">
    <name type="scientific">Lasiodiplodia theobromae</name>
    <dbReference type="NCBI Taxonomy" id="45133"/>
    <lineage>
        <taxon>Eukaryota</taxon>
        <taxon>Fungi</taxon>
        <taxon>Dikarya</taxon>
        <taxon>Ascomycota</taxon>
        <taxon>Pezizomycotina</taxon>
        <taxon>Dothideomycetes</taxon>
        <taxon>Dothideomycetes incertae sedis</taxon>
        <taxon>Botryosphaeriales</taxon>
        <taxon>Botryosphaeriaceae</taxon>
        <taxon>Lasiodiplodia</taxon>
    </lineage>
</organism>
<keyword evidence="1" id="KW-0812">Transmembrane</keyword>
<gene>
    <name evidence="2" type="ORF">DBV05_g3007</name>
</gene>
<dbReference type="Proteomes" id="UP000325902">
    <property type="component" value="Unassembled WGS sequence"/>
</dbReference>
<keyword evidence="3" id="KW-1185">Reference proteome</keyword>
<reference evidence="2 3" key="1">
    <citation type="journal article" date="2019" name="Sci. Rep.">
        <title>A multi-omics analysis of the grapevine pathogen Lasiodiplodia theobromae reveals that temperature affects the expression of virulence- and pathogenicity-related genes.</title>
        <authorList>
            <person name="Felix C."/>
            <person name="Meneses R."/>
            <person name="Goncalves M.F.M."/>
            <person name="Tilleman L."/>
            <person name="Duarte A.S."/>
            <person name="Jorrin-Novo J.V."/>
            <person name="Van de Peer Y."/>
            <person name="Deforce D."/>
            <person name="Van Nieuwerburgh F."/>
            <person name="Esteves A.C."/>
            <person name="Alves A."/>
        </authorList>
    </citation>
    <scope>NUCLEOTIDE SEQUENCE [LARGE SCALE GENOMIC DNA]</scope>
    <source>
        <strain evidence="2 3">LA-SOL3</strain>
    </source>
</reference>